<dbReference type="SUPFAM" id="SSF49265">
    <property type="entry name" value="Fibronectin type III"/>
    <property type="match status" value="2"/>
</dbReference>
<reference evidence="13 14" key="1">
    <citation type="submission" date="2016-04" db="EMBL/GenBank/DDBJ databases">
        <title>The genome of Intoshia linei affirms orthonectids as highly simplified spiralians.</title>
        <authorList>
            <person name="Mikhailov K.V."/>
            <person name="Slusarev G.S."/>
            <person name="Nikitin M.A."/>
            <person name="Logacheva M.D."/>
            <person name="Penin A."/>
            <person name="Aleoshin V."/>
            <person name="Panchin Y.V."/>
        </authorList>
    </citation>
    <scope>NUCLEOTIDE SEQUENCE [LARGE SCALE GENOMIC DNA]</scope>
    <source>
        <strain evidence="13">Intl2013</strain>
        <tissue evidence="13">Whole animal</tissue>
    </source>
</reference>
<dbReference type="GO" id="GO:0070593">
    <property type="term" value="P:dendrite self-avoidance"/>
    <property type="evidence" value="ECO:0007669"/>
    <property type="project" value="TreeGrafter"/>
</dbReference>
<feature type="domain" description="Ig-like" evidence="11">
    <location>
        <begin position="244"/>
        <end position="334"/>
    </location>
</feature>
<dbReference type="InterPro" id="IPR003598">
    <property type="entry name" value="Ig_sub2"/>
</dbReference>
<evidence type="ECO:0000256" key="10">
    <source>
        <dbReference type="SAM" id="Phobius"/>
    </source>
</evidence>
<dbReference type="PROSITE" id="PS50835">
    <property type="entry name" value="IG_LIKE"/>
    <property type="match status" value="4"/>
</dbReference>
<evidence type="ECO:0000256" key="7">
    <source>
        <dbReference type="ARBA" id="ARBA00023157"/>
    </source>
</evidence>
<dbReference type="OrthoDB" id="428111at2759"/>
<evidence type="ECO:0000256" key="3">
    <source>
        <dbReference type="ARBA" id="ARBA00022729"/>
    </source>
</evidence>
<keyword evidence="5 10" id="KW-1133">Transmembrane helix</keyword>
<feature type="transmembrane region" description="Helical" evidence="10">
    <location>
        <begin position="7"/>
        <end position="23"/>
    </location>
</feature>
<dbReference type="Pfam" id="PF13927">
    <property type="entry name" value="Ig_3"/>
    <property type="match status" value="2"/>
</dbReference>
<evidence type="ECO:0000256" key="5">
    <source>
        <dbReference type="ARBA" id="ARBA00022989"/>
    </source>
</evidence>
<dbReference type="InterPro" id="IPR036179">
    <property type="entry name" value="Ig-like_dom_sf"/>
</dbReference>
<keyword evidence="2 10" id="KW-0812">Transmembrane</keyword>
<feature type="region of interest" description="Disordered" evidence="9">
    <location>
        <begin position="1143"/>
        <end position="1167"/>
    </location>
</feature>
<dbReference type="Pfam" id="PF07679">
    <property type="entry name" value="I-set"/>
    <property type="match status" value="2"/>
</dbReference>
<keyword evidence="3" id="KW-0732">Signal</keyword>
<comment type="subcellular location">
    <subcellularLocation>
        <location evidence="1">Membrane</location>
        <topology evidence="1">Single-pass membrane protein</topology>
    </subcellularLocation>
</comment>
<dbReference type="InterPro" id="IPR003961">
    <property type="entry name" value="FN3_dom"/>
</dbReference>
<keyword evidence="7" id="KW-1015">Disulfide bond</keyword>
<dbReference type="Pfam" id="PF00041">
    <property type="entry name" value="fn3"/>
    <property type="match status" value="2"/>
</dbReference>
<feature type="domain" description="Fibronectin type-III" evidence="12">
    <location>
        <begin position="703"/>
        <end position="798"/>
    </location>
</feature>
<dbReference type="InterPro" id="IPR036116">
    <property type="entry name" value="FN3_sf"/>
</dbReference>
<dbReference type="PROSITE" id="PS50853">
    <property type="entry name" value="FN3"/>
    <property type="match status" value="2"/>
</dbReference>
<feature type="domain" description="Ig-like" evidence="11">
    <location>
        <begin position="345"/>
        <end position="434"/>
    </location>
</feature>
<feature type="transmembrane region" description="Helical" evidence="10">
    <location>
        <begin position="813"/>
        <end position="838"/>
    </location>
</feature>
<dbReference type="SMART" id="SM00409">
    <property type="entry name" value="IG"/>
    <property type="match status" value="4"/>
</dbReference>
<organism evidence="13 14">
    <name type="scientific">Intoshia linei</name>
    <dbReference type="NCBI Taxonomy" id="1819745"/>
    <lineage>
        <taxon>Eukaryota</taxon>
        <taxon>Metazoa</taxon>
        <taxon>Spiralia</taxon>
        <taxon>Lophotrochozoa</taxon>
        <taxon>Mesozoa</taxon>
        <taxon>Orthonectida</taxon>
        <taxon>Rhopaluridae</taxon>
        <taxon>Intoshia</taxon>
    </lineage>
</organism>
<dbReference type="GO" id="GO:0007411">
    <property type="term" value="P:axon guidance"/>
    <property type="evidence" value="ECO:0007669"/>
    <property type="project" value="TreeGrafter"/>
</dbReference>
<evidence type="ECO:0000256" key="9">
    <source>
        <dbReference type="SAM" id="MobiDB-lite"/>
    </source>
</evidence>
<evidence type="ECO:0000313" key="14">
    <source>
        <dbReference type="Proteomes" id="UP000078046"/>
    </source>
</evidence>
<dbReference type="GO" id="GO:0007156">
    <property type="term" value="P:homophilic cell adhesion via plasma membrane adhesion molecules"/>
    <property type="evidence" value="ECO:0007669"/>
    <property type="project" value="TreeGrafter"/>
</dbReference>
<feature type="domain" description="Fibronectin type-III" evidence="12">
    <location>
        <begin position="460"/>
        <end position="567"/>
    </location>
</feature>
<dbReference type="InterPro" id="IPR013098">
    <property type="entry name" value="Ig_I-set"/>
</dbReference>
<dbReference type="PANTHER" id="PTHR10075">
    <property type="entry name" value="BASIGIN RELATED"/>
    <property type="match status" value="1"/>
</dbReference>
<evidence type="ECO:0000256" key="6">
    <source>
        <dbReference type="ARBA" id="ARBA00023136"/>
    </source>
</evidence>
<evidence type="ECO:0000256" key="2">
    <source>
        <dbReference type="ARBA" id="ARBA00022692"/>
    </source>
</evidence>
<accession>A0A177B0K4</accession>
<keyword evidence="8" id="KW-0393">Immunoglobulin domain</keyword>
<dbReference type="EMBL" id="LWCA01000567">
    <property type="protein sequence ID" value="OAF67817.1"/>
    <property type="molecule type" value="Genomic_DNA"/>
</dbReference>
<evidence type="ECO:0000259" key="12">
    <source>
        <dbReference type="PROSITE" id="PS50853"/>
    </source>
</evidence>
<gene>
    <name evidence="13" type="ORF">A3Q56_04453</name>
</gene>
<dbReference type="CDD" id="cd00063">
    <property type="entry name" value="FN3"/>
    <property type="match status" value="2"/>
</dbReference>
<dbReference type="SMART" id="SM00408">
    <property type="entry name" value="IGc2"/>
    <property type="match status" value="4"/>
</dbReference>
<evidence type="ECO:0000259" key="11">
    <source>
        <dbReference type="PROSITE" id="PS50835"/>
    </source>
</evidence>
<keyword evidence="14" id="KW-1185">Reference proteome</keyword>
<dbReference type="InterPro" id="IPR013783">
    <property type="entry name" value="Ig-like_fold"/>
</dbReference>
<evidence type="ECO:0000256" key="8">
    <source>
        <dbReference type="ARBA" id="ARBA00023319"/>
    </source>
</evidence>
<dbReference type="GO" id="GO:0098632">
    <property type="term" value="F:cell-cell adhesion mediator activity"/>
    <property type="evidence" value="ECO:0007669"/>
    <property type="project" value="TreeGrafter"/>
</dbReference>
<sequence length="1167" mass="133286">MNTFLTTIVNIVCIYALFFFPLIQAKLQSHLIIVEHPQDKYVKKNEPATLNCRAEGDPSPIITWYREGKRVQTSMDISTSHRMLLQTGKLFFLKTQINKNVKDTGKYYCNATNPDTGEWVISKSAVLEIAQIDNDFIMEPEDVITTSGNSMVLKCVPPNGTPNPKIKWRHNGNNINVVNNIRKSRTYTNYQESDFSIKYTIEKNGNLIINNIVSEDSGIYVCVAYNEAAEIVSREAEITVQEMPSFVIKPISKSLLVGESAILNCKVRGNPTPTIFWQKNDSDELMLLHKNYGRLYIDSEGSLHIKNIQINDAGMYTCRAMSMMGSVAKSSTITVKQLHKMIPPPIIDQLPQDQTLPTKSTAIMHCKIRSSDGDENLKVEWYKNGDLINFFNSRLIKLDLNSFKIMNLEKSDTGKYVCRATLNDKMVQATATLNVINPKVALNTNVKFFQSNTESTLPGPPLNFLAFNVTSNSLVLKWDEGKLGSSKIEMYLIEYYSVWNTNETNVINNYENMKTWDTLFKTLEKQIVVKNLEKTRKYMFIVRAKNDHGFSAPSKILGPIILKTESNVKILQNGDSSVTENDSIVYLKLADILSSSQLMIEWRMIYIDDRIRGYIIKFNEMSGVFENNVAKSRKSGALISTQIYYVKNKKDLYRNIYNEILHGLKKFTWYEISVIPFLNDQYNMLEESNVIHARTMEDVPSSGPNDIEVAQISNDSIAVAWSAPKFESINGILNGYKLYIESSDSDYSNIVTTNATTNYIIVEQLDEKCVYTLTIAAITRVGIGEASEPLKIGPLASSLRSTDNLGYTTNKHWLYSTIIGLSGGILWFFISIIFVYLYRRKRYGFCWKQSLFKNYENTEIKMVDSHFKNSHDTVYDKISNPSTKNLNSVSLLKFSPARNGNECSSNINGKKCPNYSYMSQNYKRPREDQNFLNLNQSSLMRCSAYDAHVQDEYENFCSKFPIDLRYNLTKNQSFPLVHQTQNEFFKNEIPKKIIRFDATLPSPPLSGKKCIQNGENCNRVRQNKLLNIIQIENPDNLNASNAKKNRSSNSNLFNSFDSCTNTCKYDFISSTRNDQQIKKQQSMEQFVLKKMRESEGNVPLNIFSTCIVNPKNKKMNSMEYKNYFEAIENVYSSDYELSDTELPTNSKFEKKPKPKTPNTANSIKILS</sequence>
<evidence type="ECO:0000256" key="4">
    <source>
        <dbReference type="ARBA" id="ARBA00022737"/>
    </source>
</evidence>
<dbReference type="SMART" id="SM00060">
    <property type="entry name" value="FN3"/>
    <property type="match status" value="2"/>
</dbReference>
<name>A0A177B0K4_9BILA</name>
<dbReference type="Gene3D" id="2.60.40.10">
    <property type="entry name" value="Immunoglobulins"/>
    <property type="match status" value="7"/>
</dbReference>
<dbReference type="InterPro" id="IPR007110">
    <property type="entry name" value="Ig-like_dom"/>
</dbReference>
<keyword evidence="4" id="KW-0677">Repeat</keyword>
<dbReference type="AlphaFoldDB" id="A0A177B0K4"/>
<dbReference type="PANTHER" id="PTHR10075:SF37">
    <property type="entry name" value="ROUNDABOUT HOMOLOG 3"/>
    <property type="match status" value="1"/>
</dbReference>
<comment type="caution">
    <text evidence="13">The sequence shown here is derived from an EMBL/GenBank/DDBJ whole genome shotgun (WGS) entry which is preliminary data.</text>
</comment>
<feature type="domain" description="Ig-like" evidence="11">
    <location>
        <begin position="134"/>
        <end position="239"/>
    </location>
</feature>
<dbReference type="GO" id="GO:0030424">
    <property type="term" value="C:axon"/>
    <property type="evidence" value="ECO:0007669"/>
    <property type="project" value="TreeGrafter"/>
</dbReference>
<protein>
    <submittedName>
        <fullName evidence="13">Neuroplastin</fullName>
    </submittedName>
</protein>
<evidence type="ECO:0000313" key="13">
    <source>
        <dbReference type="EMBL" id="OAF67817.1"/>
    </source>
</evidence>
<dbReference type="FunFam" id="2.60.40.10:FF:000008">
    <property type="entry name" value="roundabout homolog 2 isoform X2"/>
    <property type="match status" value="1"/>
</dbReference>
<proteinExistence type="predicted"/>
<dbReference type="SUPFAM" id="SSF48726">
    <property type="entry name" value="Immunoglobulin"/>
    <property type="match status" value="4"/>
</dbReference>
<dbReference type="GO" id="GO:0005886">
    <property type="term" value="C:plasma membrane"/>
    <property type="evidence" value="ECO:0007669"/>
    <property type="project" value="TreeGrafter"/>
</dbReference>
<dbReference type="Proteomes" id="UP000078046">
    <property type="component" value="Unassembled WGS sequence"/>
</dbReference>
<feature type="domain" description="Ig-like" evidence="11">
    <location>
        <begin position="21"/>
        <end position="128"/>
    </location>
</feature>
<evidence type="ECO:0000256" key="1">
    <source>
        <dbReference type="ARBA" id="ARBA00004167"/>
    </source>
</evidence>
<keyword evidence="6 10" id="KW-0472">Membrane</keyword>
<dbReference type="InterPro" id="IPR003599">
    <property type="entry name" value="Ig_sub"/>
</dbReference>
<dbReference type="FunFam" id="2.60.40.10:FF:000028">
    <property type="entry name" value="Neuronal cell adhesion molecule"/>
    <property type="match status" value="1"/>
</dbReference>